<dbReference type="InterPro" id="IPR027424">
    <property type="entry name" value="Glucose_Oxidase_domain_2"/>
</dbReference>
<evidence type="ECO:0000256" key="9">
    <source>
        <dbReference type="ARBA" id="ARBA00049722"/>
    </source>
</evidence>
<sequence>MWADLVGDESYSWESFLPYFKKSLDFPPPDASKRAANATAEYDEANLGDGNGPLSVTFSNYAQSISSWVQKGLSEIGIKPVKGFTSGDIIGSAYVMQAIQATTQTRESSETALLQPALERSNLVIFHQSLAKKIVFDERNSATGVLIDTDGKKYTLSAKQEVILSAGAFRSPQLLMVSSVGPLETLQQHGISVIANRPGVGQNMWDHIFFGPSYRVNVVTGSSMGNAGYVAQAIEDYLERQAGILTNSGGDFLHGRSCLRKFDGLFPTIRLPRLINSLLTGRN</sequence>
<dbReference type="InterPro" id="IPR000172">
    <property type="entry name" value="GMC_OxRdtase_N"/>
</dbReference>
<evidence type="ECO:0000259" key="10">
    <source>
        <dbReference type="Pfam" id="PF00732"/>
    </source>
</evidence>
<dbReference type="Gene3D" id="4.10.450.10">
    <property type="entry name" value="Glucose Oxidase, domain 2"/>
    <property type="match status" value="1"/>
</dbReference>
<comment type="cofactor">
    <cofactor evidence="1">
        <name>FAD</name>
        <dbReference type="ChEBI" id="CHEBI:57692"/>
    </cofactor>
</comment>
<evidence type="ECO:0000256" key="8">
    <source>
        <dbReference type="ARBA" id="ARBA00049435"/>
    </source>
</evidence>
<evidence type="ECO:0000256" key="3">
    <source>
        <dbReference type="ARBA" id="ARBA00010790"/>
    </source>
</evidence>
<proteinExistence type="inferred from homology"/>
<evidence type="ECO:0000313" key="11">
    <source>
        <dbReference type="EMBL" id="KAF7505218.1"/>
    </source>
</evidence>
<dbReference type="EC" id="1.1.3.4" evidence="9"/>
<comment type="catalytic activity">
    <reaction evidence="8">
        <text>beta-D-glucose + O2 = D-glucono-1,5-lactone + H2O2</text>
        <dbReference type="Rhea" id="RHEA:11428"/>
        <dbReference type="ChEBI" id="CHEBI:15379"/>
        <dbReference type="ChEBI" id="CHEBI:15903"/>
        <dbReference type="ChEBI" id="CHEBI:16217"/>
        <dbReference type="ChEBI" id="CHEBI:16240"/>
        <dbReference type="EC" id="1.1.3.4"/>
    </reaction>
    <physiologicalReaction direction="left-to-right" evidence="8">
        <dbReference type="Rhea" id="RHEA:11429"/>
    </physiologicalReaction>
</comment>
<evidence type="ECO:0000256" key="6">
    <source>
        <dbReference type="ARBA" id="ARBA00022827"/>
    </source>
</evidence>
<evidence type="ECO:0000313" key="12">
    <source>
        <dbReference type="Proteomes" id="UP000606974"/>
    </source>
</evidence>
<dbReference type="PANTHER" id="PTHR11552:SF138">
    <property type="entry name" value="DEHYDROGENASE PKFF-RELATED"/>
    <property type="match status" value="1"/>
</dbReference>
<evidence type="ECO:0000256" key="2">
    <source>
        <dbReference type="ARBA" id="ARBA00004191"/>
    </source>
</evidence>
<dbReference type="Pfam" id="PF00732">
    <property type="entry name" value="GMC_oxred_N"/>
    <property type="match status" value="1"/>
</dbReference>
<evidence type="ECO:0000256" key="1">
    <source>
        <dbReference type="ARBA" id="ARBA00001974"/>
    </source>
</evidence>
<dbReference type="InterPro" id="IPR012132">
    <property type="entry name" value="GMC_OxRdtase"/>
</dbReference>
<dbReference type="EMBL" id="JAACFV010000115">
    <property type="protein sequence ID" value="KAF7505218.1"/>
    <property type="molecule type" value="Genomic_DNA"/>
</dbReference>
<keyword evidence="12" id="KW-1185">Reference proteome</keyword>
<dbReference type="Gene3D" id="3.50.50.60">
    <property type="entry name" value="FAD/NAD(P)-binding domain"/>
    <property type="match status" value="1"/>
</dbReference>
<evidence type="ECO:0000256" key="4">
    <source>
        <dbReference type="ARBA" id="ARBA00022512"/>
    </source>
</evidence>
<dbReference type="Gene3D" id="3.30.560.10">
    <property type="entry name" value="Glucose Oxidase, domain 3"/>
    <property type="match status" value="1"/>
</dbReference>
<keyword evidence="4" id="KW-0134">Cell wall</keyword>
<keyword evidence="5" id="KW-0285">Flavoprotein</keyword>
<evidence type="ECO:0000256" key="5">
    <source>
        <dbReference type="ARBA" id="ARBA00022630"/>
    </source>
</evidence>
<feature type="domain" description="Glucose-methanol-choline oxidoreductase N-terminal" evidence="10">
    <location>
        <begin position="2"/>
        <end position="208"/>
    </location>
</feature>
<keyword evidence="7" id="KW-0560">Oxidoreductase</keyword>
<dbReference type="OrthoDB" id="269227at2759"/>
<comment type="subcellular location">
    <subcellularLocation>
        <location evidence="2">Secreted</location>
        <location evidence="2">Cell wall</location>
    </subcellularLocation>
</comment>
<dbReference type="GO" id="GO:0044550">
    <property type="term" value="P:secondary metabolite biosynthetic process"/>
    <property type="evidence" value="ECO:0007669"/>
    <property type="project" value="TreeGrafter"/>
</dbReference>
<protein>
    <recommendedName>
        <fullName evidence="9">glucose oxidase</fullName>
        <ecNumber evidence="9">1.1.3.4</ecNumber>
    </recommendedName>
</protein>
<evidence type="ECO:0000256" key="7">
    <source>
        <dbReference type="ARBA" id="ARBA00023002"/>
    </source>
</evidence>
<dbReference type="GO" id="GO:0046562">
    <property type="term" value="F:beta-D-glucose oxidase activity"/>
    <property type="evidence" value="ECO:0007669"/>
    <property type="project" value="UniProtKB-EC"/>
</dbReference>
<dbReference type="Proteomes" id="UP000606974">
    <property type="component" value="Unassembled WGS sequence"/>
</dbReference>
<name>A0A8H7A9Y4_9EURO</name>
<dbReference type="PANTHER" id="PTHR11552">
    <property type="entry name" value="GLUCOSE-METHANOL-CHOLINE GMC OXIDOREDUCTASE"/>
    <property type="match status" value="1"/>
</dbReference>
<dbReference type="AlphaFoldDB" id="A0A8H7A9Y4"/>
<comment type="caution">
    <text evidence="11">The sequence shown here is derived from an EMBL/GenBank/DDBJ whole genome shotgun (WGS) entry which is preliminary data.</text>
</comment>
<dbReference type="SUPFAM" id="SSF51905">
    <property type="entry name" value="FAD/NAD(P)-binding domain"/>
    <property type="match status" value="1"/>
</dbReference>
<keyword evidence="6" id="KW-0274">FAD</keyword>
<keyword evidence="4" id="KW-0964">Secreted</keyword>
<gene>
    <name evidence="11" type="ORF">GJ744_001147</name>
</gene>
<dbReference type="InterPro" id="IPR036188">
    <property type="entry name" value="FAD/NAD-bd_sf"/>
</dbReference>
<comment type="similarity">
    <text evidence="3">Belongs to the GMC oxidoreductase family.</text>
</comment>
<dbReference type="GO" id="GO:0050660">
    <property type="term" value="F:flavin adenine dinucleotide binding"/>
    <property type="evidence" value="ECO:0007669"/>
    <property type="project" value="InterPro"/>
</dbReference>
<organism evidence="11 12">
    <name type="scientific">Endocarpon pusillum</name>
    <dbReference type="NCBI Taxonomy" id="364733"/>
    <lineage>
        <taxon>Eukaryota</taxon>
        <taxon>Fungi</taxon>
        <taxon>Dikarya</taxon>
        <taxon>Ascomycota</taxon>
        <taxon>Pezizomycotina</taxon>
        <taxon>Eurotiomycetes</taxon>
        <taxon>Chaetothyriomycetidae</taxon>
        <taxon>Verrucariales</taxon>
        <taxon>Verrucariaceae</taxon>
        <taxon>Endocarpon</taxon>
    </lineage>
</organism>
<reference evidence="11" key="1">
    <citation type="submission" date="2020-02" db="EMBL/GenBank/DDBJ databases">
        <authorList>
            <person name="Palmer J.M."/>
        </authorList>
    </citation>
    <scope>NUCLEOTIDE SEQUENCE</scope>
    <source>
        <strain evidence="11">EPUS1.4</strain>
        <tissue evidence="11">Thallus</tissue>
    </source>
</reference>
<accession>A0A8H7A9Y4</accession>